<evidence type="ECO:0000313" key="2">
    <source>
        <dbReference type="EMBL" id="EDO03592.1"/>
    </source>
</evidence>
<feature type="compositionally biased region" description="Polar residues" evidence="1">
    <location>
        <begin position="1102"/>
        <end position="1111"/>
    </location>
</feature>
<keyword evidence="3" id="KW-1185">Reference proteome</keyword>
<evidence type="ECO:0008006" key="4">
    <source>
        <dbReference type="Google" id="ProtNLM"/>
    </source>
</evidence>
<protein>
    <recommendedName>
        <fullName evidence="4">AGC-kinase C-terminal domain-containing protein</fullName>
    </recommendedName>
</protein>
<evidence type="ECO:0000313" key="3">
    <source>
        <dbReference type="Proteomes" id="UP000001312"/>
    </source>
</evidence>
<feature type="compositionally biased region" description="Basic and acidic residues" evidence="1">
    <location>
        <begin position="484"/>
        <end position="502"/>
    </location>
</feature>
<feature type="region of interest" description="Disordered" evidence="1">
    <location>
        <begin position="635"/>
        <end position="744"/>
    </location>
</feature>
<feature type="compositionally biased region" description="Polar residues" evidence="1">
    <location>
        <begin position="658"/>
        <end position="667"/>
    </location>
</feature>
<dbReference type="OMA" id="VFSYWRR"/>
<feature type="region of interest" description="Disordered" evidence="1">
    <location>
        <begin position="848"/>
        <end position="873"/>
    </location>
</feature>
<feature type="compositionally biased region" description="Basic and acidic residues" evidence="1">
    <location>
        <begin position="417"/>
        <end position="429"/>
    </location>
</feature>
<dbReference type="Proteomes" id="UP000001312">
    <property type="component" value="Unassembled WGS sequence"/>
</dbReference>
<feature type="compositionally biased region" description="Polar residues" evidence="1">
    <location>
        <begin position="686"/>
        <end position="697"/>
    </location>
</feature>
<feature type="region of interest" description="Disordered" evidence="1">
    <location>
        <begin position="998"/>
        <end position="1118"/>
    </location>
</feature>
<proteinExistence type="predicted"/>
<dbReference type="GeneID" id="5489132"/>
<sequence>MHVMILVIAISEDSFKGLLVSGSIINSKSDIVENLLEKGFSDLDNPCTSSHSRMFSYLRPHRRTSTPSSPKSEVPSFEPPTRSADHGHPPRLQDVKYEDEPSPISPSPHLPPIARVSSAGYGNTLENLSFSGKITTHGHEPRGQSWVDAKLNNARKRSSENGTSQKSPLYASNQSPDCAGNAGPVSTRNTGFDHSKSQSNAVYDSSTKKHVGPTTPDLDIKPTGRRPTGARIPSPPLEAPPPQSSKGRLKMLNPMALLARRRTSQAITQLTPESLTTSFSSKESFDPRIKGTVVHDFSAPRGPRRNASHNDASVSDPTRSFQRSPYADSTTSEKAGNHTPVFTENFEEEQYPAAGPHVRKANDLSDLTAPKPAYAREVQRQADQGSASKVTDELQTGDLKRLSAQKVAPDVVSGVPLKDETPVPIESKRISVGPTSTPPKAHPSSKKGGRARNVSDASAKDALKHMKSTSSRFSFDMIGAAEQERLLEDRHRQKAMEKKNDPDNNDDQQIYDEDDDFNYDDMMDDDGLEERIPGVNADYDEEDAFEGFDGGYEDDVPGINTTSLEEIQETEEQQEVEQAAPVKDEAQPDLLDRNVAGFSSLMSPYTPGAATTPRDSNGQVIGYAMTKYSPFFPSEPPNSVFTPISPDGNIYPPDKQLSGEQSTSEANHQGLGILTQNLHESREDVVQQQSSKSTSFPPISGLDDDDLYFDDGMIGLEGEADSGENAGAFDESVFDNNDTDQYGRPIKDQFMARQTSNTVSTNAAGISEEIKEDTLSPLSPTVNRPVGGLAPQPSFSENRGSGAPAQTITQSLTQDKLAEYQASLAAAAFSAAASGKFRRDSTQSIFHIDSDREENQPDLVPDSGHTSSQYEHLSSSYDDFDYDDALEDDEFIAAANAEALANDQDGFYGQEFGFYSHPAASSAEYINGGYFGPRGMDEYSNRNSFMSISHLHAPSGSSPMISPGLAQLMIAEDYQRASDMSLEALLKLRSRAWGGSQASVKSLGSNGNGNGSPKSVDGGGSPVAGGPFVQPPWGHRRKSSAFNLVSEEAEREVEDTGNLNTNLSSPELEEKQAPARDLSSGNEHEGDVEKVRRPSYTKQHKSNASAESISYSKEDDPIKGERWVLERRRTADSGEVEVLGREVLNGGAI</sequence>
<feature type="compositionally biased region" description="Polar residues" evidence="1">
    <location>
        <begin position="793"/>
        <end position="805"/>
    </location>
</feature>
<dbReference type="eggNOG" id="ENOG502S9TA">
    <property type="taxonomic scope" value="Eukaryota"/>
</dbReference>
<feature type="compositionally biased region" description="Basic and acidic residues" evidence="1">
    <location>
        <begin position="83"/>
        <end position="99"/>
    </location>
</feature>
<feature type="compositionally biased region" description="Acidic residues" evidence="1">
    <location>
        <begin position="503"/>
        <end position="528"/>
    </location>
</feature>
<dbReference type="KEGG" id="ssl:SS1G_06073"/>
<accession>A7EL76</accession>
<feature type="region of interest" description="Disordered" evidence="1">
    <location>
        <begin position="760"/>
        <end position="805"/>
    </location>
</feature>
<dbReference type="EMBL" id="CH476627">
    <property type="protein sequence ID" value="EDO03592.1"/>
    <property type="molecule type" value="Genomic_DNA"/>
</dbReference>
<feature type="compositionally biased region" description="Pro residues" evidence="1">
    <location>
        <begin position="233"/>
        <end position="243"/>
    </location>
</feature>
<feature type="compositionally biased region" description="Basic and acidic residues" evidence="1">
    <location>
        <begin position="582"/>
        <end position="592"/>
    </location>
</feature>
<dbReference type="InParanoid" id="A7EL76"/>
<dbReference type="STRING" id="665079.A7EL76"/>
<reference evidence="3" key="1">
    <citation type="journal article" date="2011" name="PLoS Genet.">
        <title>Genomic analysis of the necrotrophic fungal pathogens Sclerotinia sclerotiorum and Botrytis cinerea.</title>
        <authorList>
            <person name="Amselem J."/>
            <person name="Cuomo C.A."/>
            <person name="van Kan J.A."/>
            <person name="Viaud M."/>
            <person name="Benito E.P."/>
            <person name="Couloux A."/>
            <person name="Coutinho P.M."/>
            <person name="de Vries R.P."/>
            <person name="Dyer P.S."/>
            <person name="Fillinger S."/>
            <person name="Fournier E."/>
            <person name="Gout L."/>
            <person name="Hahn M."/>
            <person name="Kohn L."/>
            <person name="Lapalu N."/>
            <person name="Plummer K.M."/>
            <person name="Pradier J.M."/>
            <person name="Quevillon E."/>
            <person name="Sharon A."/>
            <person name="Simon A."/>
            <person name="ten Have A."/>
            <person name="Tudzynski B."/>
            <person name="Tudzynski P."/>
            <person name="Wincker P."/>
            <person name="Andrew M."/>
            <person name="Anthouard V."/>
            <person name="Beever R.E."/>
            <person name="Beffa R."/>
            <person name="Benoit I."/>
            <person name="Bouzid O."/>
            <person name="Brault B."/>
            <person name="Chen Z."/>
            <person name="Choquer M."/>
            <person name="Collemare J."/>
            <person name="Cotton P."/>
            <person name="Danchin E.G."/>
            <person name="Da Silva C."/>
            <person name="Gautier A."/>
            <person name="Giraud C."/>
            <person name="Giraud T."/>
            <person name="Gonzalez C."/>
            <person name="Grossetete S."/>
            <person name="Guldener U."/>
            <person name="Henrissat B."/>
            <person name="Howlett B.J."/>
            <person name="Kodira C."/>
            <person name="Kretschmer M."/>
            <person name="Lappartient A."/>
            <person name="Leroch M."/>
            <person name="Levis C."/>
            <person name="Mauceli E."/>
            <person name="Neuveglise C."/>
            <person name="Oeser B."/>
            <person name="Pearson M."/>
            <person name="Poulain J."/>
            <person name="Poussereau N."/>
            <person name="Quesneville H."/>
            <person name="Rascle C."/>
            <person name="Schumacher J."/>
            <person name="Segurens B."/>
            <person name="Sexton A."/>
            <person name="Silva E."/>
            <person name="Sirven C."/>
            <person name="Soanes D.M."/>
            <person name="Talbot N.J."/>
            <person name="Templeton M."/>
            <person name="Yandava C."/>
            <person name="Yarden O."/>
            <person name="Zeng Q."/>
            <person name="Rollins J.A."/>
            <person name="Lebrun M.H."/>
            <person name="Dickman M."/>
        </authorList>
    </citation>
    <scope>NUCLEOTIDE SEQUENCE [LARGE SCALE GENOMIC DNA]</scope>
    <source>
        <strain evidence="3">ATCC 18683 / 1980 / Ss-1</strain>
    </source>
</reference>
<feature type="region of interest" description="Disordered" evidence="1">
    <location>
        <begin position="567"/>
        <end position="617"/>
    </location>
</feature>
<dbReference type="HOGENOM" id="CLU_003071_0_0_1"/>
<name>A7EL76_SCLS1</name>
<feature type="region of interest" description="Disordered" evidence="1">
    <location>
        <begin position="58"/>
        <end position="117"/>
    </location>
</feature>
<dbReference type="AlphaFoldDB" id="A7EL76"/>
<feature type="compositionally biased region" description="Polar residues" evidence="1">
    <location>
        <begin position="309"/>
        <end position="334"/>
    </location>
</feature>
<feature type="compositionally biased region" description="Basic and acidic residues" evidence="1">
    <location>
        <begin position="1082"/>
        <end position="1092"/>
    </location>
</feature>
<organism evidence="2 3">
    <name type="scientific">Sclerotinia sclerotiorum (strain ATCC 18683 / 1980 / Ss-1)</name>
    <name type="common">White mold</name>
    <name type="synonym">Whetzelinia sclerotiorum</name>
    <dbReference type="NCBI Taxonomy" id="665079"/>
    <lineage>
        <taxon>Eukaryota</taxon>
        <taxon>Fungi</taxon>
        <taxon>Dikarya</taxon>
        <taxon>Ascomycota</taxon>
        <taxon>Pezizomycotina</taxon>
        <taxon>Leotiomycetes</taxon>
        <taxon>Helotiales</taxon>
        <taxon>Sclerotiniaceae</taxon>
        <taxon>Sclerotinia</taxon>
    </lineage>
</organism>
<feature type="region of interest" description="Disordered" evidence="1">
    <location>
        <begin position="292"/>
        <end position="469"/>
    </location>
</feature>
<evidence type="ECO:0000256" key="1">
    <source>
        <dbReference type="SAM" id="MobiDB-lite"/>
    </source>
</evidence>
<feature type="region of interest" description="Disordered" evidence="1">
    <location>
        <begin position="155"/>
        <end position="250"/>
    </location>
</feature>
<feature type="compositionally biased region" description="Polar residues" evidence="1">
    <location>
        <begin position="160"/>
        <end position="176"/>
    </location>
</feature>
<dbReference type="RefSeq" id="XP_001593151.1">
    <property type="nucleotide sequence ID" value="XM_001593101.1"/>
</dbReference>
<feature type="region of interest" description="Disordered" evidence="1">
    <location>
        <begin position="484"/>
        <end position="539"/>
    </location>
</feature>
<gene>
    <name evidence="2" type="ORF">SS1G_06073</name>
</gene>